<dbReference type="Proteomes" id="UP000295096">
    <property type="component" value="Unassembled WGS sequence"/>
</dbReference>
<feature type="region of interest" description="Disordered" evidence="1">
    <location>
        <begin position="1"/>
        <end position="36"/>
    </location>
</feature>
<comment type="caution">
    <text evidence="3">The sequence shown here is derived from an EMBL/GenBank/DDBJ whole genome shotgun (WGS) entry which is preliminary data.</text>
</comment>
<dbReference type="InterPro" id="IPR038717">
    <property type="entry name" value="Tc1-like_DDE_dom"/>
</dbReference>
<sequence>MTLRSCATSWPSRTTRPSRITRRGWPSGRAAGASTRARSAGRCCGSTCRAKKTLHAAEQDRPDVLAARDAWREEMLAGADLRQLVFLDESGIDTRMTRSHARAPRGRRAIGRVPGGHWRRLTILGAIAVEGMVAAMTVAAATSTAVFVALIEEVLAPALRARPGTVLVMDNLAPHKAAAARRALDQAGLARRYLPPHSPDLNPIELAWSKMKERSRQAGARTIETLDNAVPDALSAITPDDASAWCRHCGYRSA</sequence>
<evidence type="ECO:0000256" key="1">
    <source>
        <dbReference type="SAM" id="MobiDB-lite"/>
    </source>
</evidence>
<accession>A0A4R5Q604</accession>
<dbReference type="NCBIfam" id="NF033545">
    <property type="entry name" value="transpos_IS630"/>
    <property type="match status" value="1"/>
</dbReference>
<dbReference type="GO" id="GO:0003676">
    <property type="term" value="F:nucleic acid binding"/>
    <property type="evidence" value="ECO:0007669"/>
    <property type="project" value="InterPro"/>
</dbReference>
<proteinExistence type="predicted"/>
<feature type="compositionally biased region" description="Low complexity" evidence="1">
    <location>
        <begin position="8"/>
        <end position="18"/>
    </location>
</feature>
<dbReference type="Gene3D" id="3.30.420.10">
    <property type="entry name" value="Ribonuclease H-like superfamily/Ribonuclease H"/>
    <property type="match status" value="1"/>
</dbReference>
<dbReference type="EMBL" id="SMSJ01000199">
    <property type="protein sequence ID" value="TDH57858.1"/>
    <property type="molecule type" value="Genomic_DNA"/>
</dbReference>
<protein>
    <submittedName>
        <fullName evidence="3">IS630 family transposase</fullName>
    </submittedName>
</protein>
<dbReference type="InterPro" id="IPR047655">
    <property type="entry name" value="Transpos_IS630-like"/>
</dbReference>
<evidence type="ECO:0000259" key="2">
    <source>
        <dbReference type="Pfam" id="PF13358"/>
    </source>
</evidence>
<dbReference type="AlphaFoldDB" id="A0A4R5Q604"/>
<dbReference type="InterPro" id="IPR036397">
    <property type="entry name" value="RNaseH_sf"/>
</dbReference>
<organism evidence="3 4">
    <name type="scientific">Dankookia rubra</name>
    <dbReference type="NCBI Taxonomy" id="1442381"/>
    <lineage>
        <taxon>Bacteria</taxon>
        <taxon>Pseudomonadati</taxon>
        <taxon>Pseudomonadota</taxon>
        <taxon>Alphaproteobacteria</taxon>
        <taxon>Acetobacterales</taxon>
        <taxon>Roseomonadaceae</taxon>
        <taxon>Dankookia</taxon>
    </lineage>
</organism>
<name>A0A4R5Q604_9PROT</name>
<reference evidence="3 4" key="1">
    <citation type="journal article" date="2016" name="J. Microbiol.">
        <title>Dankookia rubra gen. nov., sp. nov., an alphaproteobacterium isolated from sediment of a shallow stream.</title>
        <authorList>
            <person name="Kim W.H."/>
            <person name="Kim D.H."/>
            <person name="Kang K."/>
            <person name="Ahn T.Y."/>
        </authorList>
    </citation>
    <scope>NUCLEOTIDE SEQUENCE [LARGE SCALE GENOMIC DNA]</scope>
    <source>
        <strain evidence="3 4">JCM30602</strain>
    </source>
</reference>
<feature type="domain" description="Tc1-like transposase DDE" evidence="2">
    <location>
        <begin position="83"/>
        <end position="226"/>
    </location>
</feature>
<keyword evidence="4" id="KW-1185">Reference proteome</keyword>
<evidence type="ECO:0000313" key="3">
    <source>
        <dbReference type="EMBL" id="TDH57858.1"/>
    </source>
</evidence>
<dbReference type="PANTHER" id="PTHR46564">
    <property type="entry name" value="TRANSPOSASE"/>
    <property type="match status" value="1"/>
</dbReference>
<dbReference type="OrthoDB" id="565387at2"/>
<gene>
    <name evidence="3" type="ORF">E2C06_35680</name>
</gene>
<feature type="compositionally biased region" description="Low complexity" evidence="1">
    <location>
        <begin position="27"/>
        <end position="36"/>
    </location>
</feature>
<dbReference type="PANTHER" id="PTHR46564:SF1">
    <property type="entry name" value="TRANSPOSASE"/>
    <property type="match status" value="1"/>
</dbReference>
<dbReference type="Pfam" id="PF13358">
    <property type="entry name" value="DDE_3"/>
    <property type="match status" value="1"/>
</dbReference>
<evidence type="ECO:0000313" key="4">
    <source>
        <dbReference type="Proteomes" id="UP000295096"/>
    </source>
</evidence>